<keyword evidence="3" id="KW-1185">Reference proteome</keyword>
<dbReference type="InterPro" id="IPR052735">
    <property type="entry name" value="NAD_biosynth-regulator"/>
</dbReference>
<dbReference type="EMBL" id="JBHSGD010000004">
    <property type="protein sequence ID" value="MFC4651870.1"/>
    <property type="molecule type" value="Genomic_DNA"/>
</dbReference>
<protein>
    <submittedName>
        <fullName evidence="2">Transcriptional regulator</fullName>
    </submittedName>
</protein>
<name>A0ABV9JAZ2_9LACT</name>
<dbReference type="Pfam" id="PF01467">
    <property type="entry name" value="CTP_transf_like"/>
    <property type="match status" value="1"/>
</dbReference>
<dbReference type="Gene3D" id="3.40.50.620">
    <property type="entry name" value="HUPs"/>
    <property type="match status" value="1"/>
</dbReference>
<evidence type="ECO:0000259" key="1">
    <source>
        <dbReference type="Pfam" id="PF01467"/>
    </source>
</evidence>
<sequence>MTKVGVYFGTFAPLHIGHLQEIYKCATENEKVLVIVSGYTDDRGAQIGLPLAKRLAYLQEAFKDEPNFVIAGLNETDLPPMPHGWDEWTKRLYSIIFENIAETPADITFYVGEVEYVKELIQRFPEDMNHYQVEIANRLEIPISATKIRGNSLRYWQFIHPVFRQHFTKYVTVLDNETLLRRLAYSSNSPLVTTEMDNISSNSGIVFVKNPIHIENMDIIFTENSETKSKRNTILLDDKNEQLRFYHSIDALNEQFKINIPRLGK</sequence>
<evidence type="ECO:0000313" key="3">
    <source>
        <dbReference type="Proteomes" id="UP001595987"/>
    </source>
</evidence>
<accession>A0ABV9JAZ2</accession>
<dbReference type="InterPro" id="IPR004821">
    <property type="entry name" value="Cyt_trans-like"/>
</dbReference>
<feature type="domain" description="Cytidyltransferase-like" evidence="1">
    <location>
        <begin position="6"/>
        <end position="149"/>
    </location>
</feature>
<dbReference type="Proteomes" id="UP001595987">
    <property type="component" value="Unassembled WGS sequence"/>
</dbReference>
<gene>
    <name evidence="2" type="ORF">ACFO26_03030</name>
</gene>
<dbReference type="InterPro" id="IPR014729">
    <property type="entry name" value="Rossmann-like_a/b/a_fold"/>
</dbReference>
<dbReference type="PANTHER" id="PTHR37512">
    <property type="entry name" value="TRIFUNCTIONAL NAD BIOSYNTHESIS/REGULATOR PROTEIN NADR"/>
    <property type="match status" value="1"/>
</dbReference>
<dbReference type="PANTHER" id="PTHR37512:SF1">
    <property type="entry name" value="NADR_TTD14 AAA DOMAIN-CONTAINING PROTEIN"/>
    <property type="match status" value="1"/>
</dbReference>
<proteinExistence type="predicted"/>
<comment type="caution">
    <text evidence="2">The sequence shown here is derived from an EMBL/GenBank/DDBJ whole genome shotgun (WGS) entry which is preliminary data.</text>
</comment>
<organism evidence="2 3">
    <name type="scientific">Lactococcus nasutitermitis</name>
    <dbReference type="NCBI Taxonomy" id="1652957"/>
    <lineage>
        <taxon>Bacteria</taxon>
        <taxon>Bacillati</taxon>
        <taxon>Bacillota</taxon>
        <taxon>Bacilli</taxon>
        <taxon>Lactobacillales</taxon>
        <taxon>Streptococcaceae</taxon>
        <taxon>Lactococcus</taxon>
    </lineage>
</organism>
<dbReference type="RefSeq" id="WP_213533844.1">
    <property type="nucleotide sequence ID" value="NZ_BOVQ01000002.1"/>
</dbReference>
<dbReference type="SUPFAM" id="SSF52374">
    <property type="entry name" value="Nucleotidylyl transferase"/>
    <property type="match status" value="1"/>
</dbReference>
<reference evidence="3" key="1">
    <citation type="journal article" date="2019" name="Int. J. Syst. Evol. Microbiol.">
        <title>The Global Catalogue of Microorganisms (GCM) 10K type strain sequencing project: providing services to taxonomists for standard genome sequencing and annotation.</title>
        <authorList>
            <consortium name="The Broad Institute Genomics Platform"/>
            <consortium name="The Broad Institute Genome Sequencing Center for Infectious Disease"/>
            <person name="Wu L."/>
            <person name="Ma J."/>
        </authorList>
    </citation>
    <scope>NUCLEOTIDE SEQUENCE [LARGE SCALE GENOMIC DNA]</scope>
    <source>
        <strain evidence="3">CCUG 63287</strain>
    </source>
</reference>
<evidence type="ECO:0000313" key="2">
    <source>
        <dbReference type="EMBL" id="MFC4651870.1"/>
    </source>
</evidence>